<accession>A0A9Q0KAD8</accession>
<comment type="caution">
    <text evidence="2">The sequence shown here is derived from an EMBL/GenBank/DDBJ whole genome shotgun (WGS) entry which is preliminary data.</text>
</comment>
<sequence length="693" mass="76476">MDDFSFSEMTLKQLKERCKTKKRKFPKSFNLKKEPCSHLNEDNTKLQLKEDESDLEETLSSWKLKLSKKPKAIRKCIRKEVHSPSESTVTVPVSEQTSSVPQEDPPPQSKGDLNGSIETKIEISDCDDMKSLTFGATPNTCSTADTCTIYDEVTGFSIRSELAVEESTSLTAESPNRAVTEVSIEYLEHENSLSQPASAAIGETMEGSLSEVISQETLSSSISKLDANVRIIQSTPNASPVKAPSITNKPAYEMCGSWEDNAFMQETSCEIDCSSVFHMLHKLNGDNLRCMETNYDGGYILNMESEGGSKEDTLPDSETHAIKKSTSFTYHFKILPCSNSLGDFSSIDCCSSPTTEGKQNHLSLSIEGPVSAGLDGENEGHIKEDNPSDPETSVTNTGILYTSPQNCHTYLTPSNLEDFKSATDVKNSFPTKEGPLSNISRVRDCCVGSNPSDDPENRTAIEVLENFHVLKLESHPKRLFTTRKSLRLCFEEQSKIRASSARSELEGVKVKVNLRRIILKPKNGKSKPNLLVPKGILKSPNVSCAIPSAATENSVHPHAESAIAFSQHQMHDIECLAMKLVKELKFIKDIVEDKMHSEVCPSTSSKYTVDEMTVAVHKAGEVEETTRKWLSMMVKDCSRFCKIMRSSGKKAPAATICYGLEDRRIIFADEAGGPLCHVKVFENQLTSHSGSEC</sequence>
<reference evidence="2" key="1">
    <citation type="journal article" date="2023" name="Plant J.">
        <title>The genome of the king protea, Protea cynaroides.</title>
        <authorList>
            <person name="Chang J."/>
            <person name="Duong T.A."/>
            <person name="Schoeman C."/>
            <person name="Ma X."/>
            <person name="Roodt D."/>
            <person name="Barker N."/>
            <person name="Li Z."/>
            <person name="Van de Peer Y."/>
            <person name="Mizrachi E."/>
        </authorList>
    </citation>
    <scope>NUCLEOTIDE SEQUENCE</scope>
    <source>
        <tissue evidence="2">Young leaves</tissue>
    </source>
</reference>
<keyword evidence="3" id="KW-1185">Reference proteome</keyword>
<gene>
    <name evidence="2" type="ORF">NE237_018707</name>
</gene>
<dbReference type="AlphaFoldDB" id="A0A9Q0KAD8"/>
<name>A0A9Q0KAD8_9MAGN</name>
<evidence type="ECO:0000256" key="1">
    <source>
        <dbReference type="SAM" id="MobiDB-lite"/>
    </source>
</evidence>
<protein>
    <submittedName>
        <fullName evidence="2">Uncharacterized protein</fullName>
    </submittedName>
</protein>
<proteinExistence type="predicted"/>
<feature type="region of interest" description="Disordered" evidence="1">
    <location>
        <begin position="84"/>
        <end position="116"/>
    </location>
</feature>
<dbReference type="OrthoDB" id="775914at2759"/>
<dbReference type="EMBL" id="JAMYWD010000007">
    <property type="protein sequence ID" value="KAJ4966858.1"/>
    <property type="molecule type" value="Genomic_DNA"/>
</dbReference>
<dbReference type="PANTHER" id="PTHR34461">
    <property type="entry name" value="EXPRESSED PROTEIN"/>
    <property type="match status" value="1"/>
</dbReference>
<evidence type="ECO:0000313" key="3">
    <source>
        <dbReference type="Proteomes" id="UP001141806"/>
    </source>
</evidence>
<evidence type="ECO:0000313" key="2">
    <source>
        <dbReference type="EMBL" id="KAJ4966858.1"/>
    </source>
</evidence>
<dbReference type="PANTHER" id="PTHR34461:SF2">
    <property type="entry name" value="EXPRESSED PROTEIN"/>
    <property type="match status" value="1"/>
</dbReference>
<organism evidence="2 3">
    <name type="scientific">Protea cynaroides</name>
    <dbReference type="NCBI Taxonomy" id="273540"/>
    <lineage>
        <taxon>Eukaryota</taxon>
        <taxon>Viridiplantae</taxon>
        <taxon>Streptophyta</taxon>
        <taxon>Embryophyta</taxon>
        <taxon>Tracheophyta</taxon>
        <taxon>Spermatophyta</taxon>
        <taxon>Magnoliopsida</taxon>
        <taxon>Proteales</taxon>
        <taxon>Proteaceae</taxon>
        <taxon>Protea</taxon>
    </lineage>
</organism>
<feature type="compositionally biased region" description="Low complexity" evidence="1">
    <location>
        <begin position="84"/>
        <end position="101"/>
    </location>
</feature>
<dbReference type="Proteomes" id="UP001141806">
    <property type="component" value="Unassembled WGS sequence"/>
</dbReference>